<feature type="transmembrane region" description="Helical" evidence="1">
    <location>
        <begin position="154"/>
        <end position="171"/>
    </location>
</feature>
<keyword evidence="5" id="KW-1185">Reference proteome</keyword>
<protein>
    <submittedName>
        <fullName evidence="3">Metal-dependent hydrolase</fullName>
    </submittedName>
</protein>
<dbReference type="GO" id="GO:0016787">
    <property type="term" value="F:hydrolase activity"/>
    <property type="evidence" value="ECO:0007669"/>
    <property type="project" value="UniProtKB-KW"/>
</dbReference>
<dbReference type="OrthoDB" id="9781927at2"/>
<evidence type="ECO:0000313" key="3">
    <source>
        <dbReference type="EMBL" id="RJT48094.1"/>
    </source>
</evidence>
<keyword evidence="1" id="KW-0812">Transmembrane</keyword>
<gene>
    <name evidence="3" type="ORF">D6J04_05885</name>
    <name evidence="2" type="ORF">DB745_04685</name>
    <name evidence="4" type="ORF">DIZ81_06285</name>
</gene>
<evidence type="ECO:0000313" key="6">
    <source>
        <dbReference type="Proteomes" id="UP000270757"/>
    </source>
</evidence>
<name>A0A3A5L935_9GAMM</name>
<evidence type="ECO:0000313" key="7">
    <source>
        <dbReference type="Proteomes" id="UP000306421"/>
    </source>
</evidence>
<dbReference type="EMBL" id="QFGG01000004">
    <property type="protein sequence ID" value="TID44016.1"/>
    <property type="molecule type" value="Genomic_DNA"/>
</dbReference>
<dbReference type="EMBL" id="QZWB01000004">
    <property type="protein sequence ID" value="RJT48094.1"/>
    <property type="molecule type" value="Genomic_DNA"/>
</dbReference>
<evidence type="ECO:0000313" key="2">
    <source>
        <dbReference type="EMBL" id="PUT48727.1"/>
    </source>
</evidence>
<dbReference type="Pfam" id="PF04307">
    <property type="entry name" value="YdjM"/>
    <property type="match status" value="1"/>
</dbReference>
<feature type="transmembrane region" description="Helical" evidence="1">
    <location>
        <begin position="127"/>
        <end position="148"/>
    </location>
</feature>
<sequence>MDPITQGALGAACAQTFFGRYSRHIPWQVGALAGMTADLDVLFGSRSDPLRIELWHRHFTHSLAFIPAGALISMLLLMLFSYYRNHWRLVIAVSLVAYATHGLLDAFTSYGTVLLWPFSLRRISWDIVSIIDPWFTVPLILGTAWSVIHQQPQAARFGLAAAALFLVFNSVQHQRAIHFVQEYAKAHHLNLTRLRAMPELASSTRWRIIAKEPPCLFIATAIIPLWGNNTLIPASPAVLFSAQQLPFPLSPGQRRDLAVFSWFSDDYLILARSKPPLAADARYTQGFDTVVSLWGIGFQQDKPHVERMTSVPIQTTCRRV</sequence>
<keyword evidence="1" id="KW-0472">Membrane</keyword>
<dbReference type="AlphaFoldDB" id="A0A3A5L935"/>
<reference evidence="4 7" key="2">
    <citation type="submission" date="2018-04" db="EMBL/GenBank/DDBJ databases">
        <title>Whole genome sequence comparison of clinical and drinking water Legionella pneumophila isolates.</title>
        <authorList>
            <person name="Garner E."/>
        </authorList>
    </citation>
    <scope>NUCLEOTIDE SEQUENCE [LARGE SCALE GENOMIC DNA]</scope>
    <source>
        <strain evidence="4 7">WH02</strain>
    </source>
</reference>
<dbReference type="RefSeq" id="WP_108292393.1">
    <property type="nucleotide sequence ID" value="NZ_CAAAIR010000005.1"/>
</dbReference>
<accession>A0A3A5L935</accession>
<dbReference type="PANTHER" id="PTHR40031:SF1">
    <property type="entry name" value="MEMBRANE-BOUND METAL-DEPENDENT HYDROLASE"/>
    <property type="match status" value="1"/>
</dbReference>
<dbReference type="GeneID" id="48946688"/>
<evidence type="ECO:0000313" key="4">
    <source>
        <dbReference type="EMBL" id="TID44016.1"/>
    </source>
</evidence>
<dbReference type="Proteomes" id="UP000251035">
    <property type="component" value="Unassembled WGS sequence"/>
</dbReference>
<evidence type="ECO:0000313" key="5">
    <source>
        <dbReference type="Proteomes" id="UP000251035"/>
    </source>
</evidence>
<comment type="caution">
    <text evidence="3">The sequence shown here is derived from an EMBL/GenBank/DDBJ whole genome shotgun (WGS) entry which is preliminary data.</text>
</comment>
<evidence type="ECO:0000256" key="1">
    <source>
        <dbReference type="SAM" id="Phobius"/>
    </source>
</evidence>
<reference evidence="2 5" key="1">
    <citation type="submission" date="2018-04" db="EMBL/GenBank/DDBJ databases">
        <title>Whole genome sequence comparison of clinical and drinking water Legionella pneumophila isolates associated with the Flint Water Crisis.</title>
        <authorList>
            <person name="Garner E."/>
            <person name="Brown C."/>
            <person name="Schwake O."/>
            <person name="Coil D."/>
            <person name="Jospin G."/>
            <person name="Eisen J."/>
            <person name="Edwards M."/>
            <person name="Pruden A."/>
        </authorList>
    </citation>
    <scope>NUCLEOTIDE SEQUENCE [LARGE SCALE GENOMIC DNA]</scope>
    <source>
        <strain evidence="2 5">Genessee03</strain>
    </source>
</reference>
<reference evidence="3 6" key="3">
    <citation type="submission" date="2018-09" db="EMBL/GenBank/DDBJ databases">
        <title>Draft genome sequences of Legionella taurinensis isolated from water samples.</title>
        <authorList>
            <person name="Chakeri A."/>
            <person name="Allerberger F."/>
            <person name="Kundi M."/>
            <person name="Ruppitsch W."/>
            <person name="Schmid D."/>
        </authorList>
    </citation>
    <scope>NUCLEOTIDE SEQUENCE [LARGE SCALE GENOMIC DNA]</scope>
    <source>
        <strain evidence="3 6">4570-18-6</strain>
    </source>
</reference>
<dbReference type="EMBL" id="QCXM01000003">
    <property type="protein sequence ID" value="PUT48727.1"/>
    <property type="molecule type" value="Genomic_DNA"/>
</dbReference>
<dbReference type="PANTHER" id="PTHR40031">
    <property type="entry name" value="HYPOTHETICAL MEMBRANE SPANNING PROTEIN"/>
    <property type="match status" value="1"/>
</dbReference>
<feature type="transmembrane region" description="Helical" evidence="1">
    <location>
        <begin position="63"/>
        <end position="83"/>
    </location>
</feature>
<dbReference type="InterPro" id="IPR053170">
    <property type="entry name" value="Transcription_regulator"/>
</dbReference>
<organism evidence="3 6">
    <name type="scientific">Legionella taurinensis</name>
    <dbReference type="NCBI Taxonomy" id="70611"/>
    <lineage>
        <taxon>Bacteria</taxon>
        <taxon>Pseudomonadati</taxon>
        <taxon>Pseudomonadota</taxon>
        <taxon>Gammaproteobacteria</taxon>
        <taxon>Legionellales</taxon>
        <taxon>Legionellaceae</taxon>
        <taxon>Legionella</taxon>
    </lineage>
</organism>
<dbReference type="Proteomes" id="UP000270757">
    <property type="component" value="Unassembled WGS sequence"/>
</dbReference>
<keyword evidence="3" id="KW-0378">Hydrolase</keyword>
<keyword evidence="1" id="KW-1133">Transmembrane helix</keyword>
<dbReference type="InterPro" id="IPR007404">
    <property type="entry name" value="YdjM-like"/>
</dbReference>
<proteinExistence type="predicted"/>
<feature type="transmembrane region" description="Helical" evidence="1">
    <location>
        <begin position="89"/>
        <end position="115"/>
    </location>
</feature>
<dbReference type="Proteomes" id="UP000306421">
    <property type="component" value="Unassembled WGS sequence"/>
</dbReference>